<sequence length="394" mass="43370">MKKLYSAFTLTPFFVLLLLAHQSQAQCIGGGAPGATAYDTTVRFPSGTTHKQIKFPKFDAQSGMLTCVKLIVTMTAIIDTTSFENLLSSPYTVSRTYDRSDAMAGPGLTPSLTNSYNRTQSFPLGPNDNVPNSGSDFYSNGKDTIMRQQMVRTLTDSTAISAFYGTDSVAYDYDINVTTNVSGSGDIATYMRTSTYVNFRFEYCTCPISSLPLGLKNFSVMKKGNTGAGLRWEAEAGSDNYFYEIEVSRDGQSFSPAAVLNKETTLAKPVYQYGYALKPNDYGRYYFRVKQQWLDGYYRYSEVRLVDFANPLFSTVSLYPNPSTGAVGVKFVAAKAGMYSVKVSNTAGQLVTNKDVQVAETDFKQLAALQRGTYYVKITELSTGASCVQQLFVQ</sequence>
<dbReference type="OrthoDB" id="659933at2"/>
<proteinExistence type="predicted"/>
<dbReference type="NCBIfam" id="NF033208">
    <property type="entry name" value="choice_anch_E"/>
    <property type="match status" value="1"/>
</dbReference>
<keyword evidence="1" id="KW-0732">Signal</keyword>
<keyword evidence="4" id="KW-1185">Reference proteome</keyword>
<dbReference type="AlphaFoldDB" id="A0A5B8UKJ2"/>
<dbReference type="InterPro" id="IPR026444">
    <property type="entry name" value="Secre_tail"/>
</dbReference>
<feature type="chain" id="PRO_5022696744" evidence="1">
    <location>
        <begin position="26"/>
        <end position="394"/>
    </location>
</feature>
<evidence type="ECO:0000313" key="3">
    <source>
        <dbReference type="EMBL" id="QEC57083.1"/>
    </source>
</evidence>
<dbReference type="RefSeq" id="WP_146789006.1">
    <property type="nucleotide sequence ID" value="NZ_BAABIO010000003.1"/>
</dbReference>
<gene>
    <name evidence="3" type="ORF">FSB75_14625</name>
</gene>
<dbReference type="KEGG" id="fgg:FSB75_14625"/>
<feature type="signal peptide" evidence="1">
    <location>
        <begin position="1"/>
        <end position="25"/>
    </location>
</feature>
<accession>A0A5B8UKJ2</accession>
<evidence type="ECO:0000259" key="2">
    <source>
        <dbReference type="Pfam" id="PF18962"/>
    </source>
</evidence>
<reference evidence="3 4" key="1">
    <citation type="journal article" date="2015" name="Int. J. Syst. Evol. Microbiol.">
        <title>Flavisolibacter ginsenosidimutans sp. nov., with ginsenoside-converting activity isolated from soil used for cultivating ginseng.</title>
        <authorList>
            <person name="Zhao Y."/>
            <person name="Liu Q."/>
            <person name="Kang M.S."/>
            <person name="Jin F."/>
            <person name="Yu H."/>
            <person name="Im W.T."/>
        </authorList>
    </citation>
    <scope>NUCLEOTIDE SEQUENCE [LARGE SCALE GENOMIC DNA]</scope>
    <source>
        <strain evidence="3 4">Gsoil 636</strain>
    </source>
</reference>
<evidence type="ECO:0000313" key="4">
    <source>
        <dbReference type="Proteomes" id="UP000321204"/>
    </source>
</evidence>
<feature type="domain" description="Secretion system C-terminal sorting" evidence="2">
    <location>
        <begin position="318"/>
        <end position="381"/>
    </location>
</feature>
<evidence type="ECO:0000256" key="1">
    <source>
        <dbReference type="SAM" id="SignalP"/>
    </source>
</evidence>
<dbReference type="EMBL" id="CP042433">
    <property type="protein sequence ID" value="QEC57083.1"/>
    <property type="molecule type" value="Genomic_DNA"/>
</dbReference>
<dbReference type="Proteomes" id="UP000321204">
    <property type="component" value="Chromosome"/>
</dbReference>
<dbReference type="Pfam" id="PF18962">
    <property type="entry name" value="Por_Secre_tail"/>
    <property type="match status" value="1"/>
</dbReference>
<dbReference type="NCBIfam" id="TIGR04183">
    <property type="entry name" value="Por_Secre_tail"/>
    <property type="match status" value="1"/>
</dbReference>
<name>A0A5B8UKJ2_9BACT</name>
<protein>
    <submittedName>
        <fullName evidence="3">T9SS type A sorting domain-containing protein</fullName>
    </submittedName>
</protein>
<organism evidence="3 4">
    <name type="scientific">Flavisolibacter ginsenosidimutans</name>
    <dbReference type="NCBI Taxonomy" id="661481"/>
    <lineage>
        <taxon>Bacteria</taxon>
        <taxon>Pseudomonadati</taxon>
        <taxon>Bacteroidota</taxon>
        <taxon>Chitinophagia</taxon>
        <taxon>Chitinophagales</taxon>
        <taxon>Chitinophagaceae</taxon>
        <taxon>Flavisolibacter</taxon>
    </lineage>
</organism>